<dbReference type="AlphaFoldDB" id="A0A1B5L936"/>
<dbReference type="InterPro" id="IPR059120">
    <property type="entry name" value="Cullin-like_AB"/>
</dbReference>
<dbReference type="Gene3D" id="3.30.230.130">
    <property type="entry name" value="Cullin, Chain C, Domain 2"/>
    <property type="match status" value="1"/>
</dbReference>
<dbReference type="InterPro" id="IPR001373">
    <property type="entry name" value="Cullin_N"/>
</dbReference>
<evidence type="ECO:0000313" key="9">
    <source>
        <dbReference type="EMBL" id="GAO19146.1"/>
    </source>
</evidence>
<dbReference type="InterPro" id="IPR016158">
    <property type="entry name" value="Cullin_homology"/>
</dbReference>
<comment type="caution">
    <text evidence="9">The sequence shown here is derived from an EMBL/GenBank/DDBJ whole genome shotgun (WGS) entry which is preliminary data.</text>
</comment>
<dbReference type="Gene3D" id="3.90.850.10">
    <property type="entry name" value="Fumarylacetoacetase-like, C-terminal domain"/>
    <property type="match status" value="1"/>
</dbReference>
<dbReference type="SMART" id="SM00182">
    <property type="entry name" value="CULLIN"/>
    <property type="match status" value="1"/>
</dbReference>
<evidence type="ECO:0000256" key="2">
    <source>
        <dbReference type="ARBA" id="ARBA00010211"/>
    </source>
</evidence>
<accession>A0A1B5L936</accession>
<dbReference type="SUPFAM" id="SSF75632">
    <property type="entry name" value="Cullin homology domain"/>
    <property type="match status" value="1"/>
</dbReference>
<gene>
    <name evidence="9" type="ORF">UVI_02034760</name>
</gene>
<organism evidence="9 10">
    <name type="scientific">Ustilaginoidea virens</name>
    <name type="common">Rice false smut fungus</name>
    <name type="synonym">Villosiclava virens</name>
    <dbReference type="NCBI Taxonomy" id="1159556"/>
    <lineage>
        <taxon>Eukaryota</taxon>
        <taxon>Fungi</taxon>
        <taxon>Dikarya</taxon>
        <taxon>Ascomycota</taxon>
        <taxon>Pezizomycotina</taxon>
        <taxon>Sordariomycetes</taxon>
        <taxon>Hypocreomycetidae</taxon>
        <taxon>Hypocreales</taxon>
        <taxon>Clavicipitaceae</taxon>
        <taxon>Ustilaginoidea</taxon>
    </lineage>
</organism>
<dbReference type="InterPro" id="IPR019559">
    <property type="entry name" value="Cullin_neddylation_domain"/>
</dbReference>
<dbReference type="InterPro" id="IPR036390">
    <property type="entry name" value="WH_DNA-bd_sf"/>
</dbReference>
<dbReference type="GO" id="GO:0031625">
    <property type="term" value="F:ubiquitin protein ligase binding"/>
    <property type="evidence" value="ECO:0007669"/>
    <property type="project" value="InterPro"/>
</dbReference>
<name>A0A1B5L936_USTVR</name>
<evidence type="ECO:0000256" key="7">
    <source>
        <dbReference type="SAM" id="MobiDB-lite"/>
    </source>
</evidence>
<evidence type="ECO:0000256" key="6">
    <source>
        <dbReference type="RuleBase" id="RU003829"/>
    </source>
</evidence>
<dbReference type="Proteomes" id="UP000054053">
    <property type="component" value="Unassembled WGS sequence"/>
</dbReference>
<dbReference type="FunFam" id="1.20.1310.10:FF:000001">
    <property type="entry name" value="Cullin 3"/>
    <property type="match status" value="1"/>
</dbReference>
<keyword evidence="4" id="KW-0832">Ubl conjugation</keyword>
<reference evidence="10" key="1">
    <citation type="journal article" date="2016" name="Genome Announc.">
        <title>Genome sequence of Ustilaginoidea virens IPU010, a rice pathogenic fungus causing false smut.</title>
        <authorList>
            <person name="Kumagai T."/>
            <person name="Ishii T."/>
            <person name="Terai G."/>
            <person name="Umemura M."/>
            <person name="Machida M."/>
            <person name="Asai K."/>
        </authorList>
    </citation>
    <scope>NUCLEOTIDE SEQUENCE [LARGE SCALE GENOMIC DNA]</scope>
    <source>
        <strain evidence="10">IPU010</strain>
    </source>
</reference>
<dbReference type="InterPro" id="IPR036317">
    <property type="entry name" value="Cullin_homology_sf"/>
</dbReference>
<dbReference type="Pfam" id="PF01557">
    <property type="entry name" value="FAA_hydrolase"/>
    <property type="match status" value="1"/>
</dbReference>
<dbReference type="PROSITE" id="PS50069">
    <property type="entry name" value="CULLIN_2"/>
    <property type="match status" value="1"/>
</dbReference>
<dbReference type="InterPro" id="IPR011234">
    <property type="entry name" value="Fumarylacetoacetase-like_C"/>
</dbReference>
<evidence type="ECO:0000259" key="8">
    <source>
        <dbReference type="PROSITE" id="PS50069"/>
    </source>
</evidence>
<dbReference type="InterPro" id="IPR016159">
    <property type="entry name" value="Cullin_repeat-like_dom_sf"/>
</dbReference>
<dbReference type="Gene3D" id="1.10.10.10">
    <property type="entry name" value="Winged helix-like DNA-binding domain superfamily/Winged helix DNA-binding domain"/>
    <property type="match status" value="1"/>
</dbReference>
<dbReference type="SUPFAM" id="SSF46785">
    <property type="entry name" value="Winged helix' DNA-binding domain"/>
    <property type="match status" value="1"/>
</dbReference>
<comment type="similarity">
    <text evidence="1 5 6">Belongs to the cullin family.</text>
</comment>
<dbReference type="SUPFAM" id="SSF74788">
    <property type="entry name" value="Cullin repeat-like"/>
    <property type="match status" value="1"/>
</dbReference>
<dbReference type="GO" id="GO:0006511">
    <property type="term" value="P:ubiquitin-dependent protein catabolic process"/>
    <property type="evidence" value="ECO:0007669"/>
    <property type="project" value="InterPro"/>
</dbReference>
<dbReference type="InterPro" id="IPR036388">
    <property type="entry name" value="WH-like_DNA-bd_sf"/>
</dbReference>
<dbReference type="Pfam" id="PF26557">
    <property type="entry name" value="Cullin_AB"/>
    <property type="match status" value="1"/>
</dbReference>
<proteinExistence type="inferred from homology"/>
<dbReference type="FunFam" id="1.20.1310.10:FF:000002">
    <property type="entry name" value="cullin-3 isoform X1"/>
    <property type="match status" value="1"/>
</dbReference>
<dbReference type="FunFam" id="1.20.1310.10:FF:000061">
    <property type="entry name" value="Related to cullulin 3"/>
    <property type="match status" value="1"/>
</dbReference>
<dbReference type="InterPro" id="IPR045093">
    <property type="entry name" value="Cullin"/>
</dbReference>
<sequence>MLKEALRDIHNKSCGRLSFEELYRAAYKIVLKKKGQVLYERVKQFEEQWFAEHVIPKIEVLVTKCLVSVGVDNKLSSSVSERRQTGEKFLKGLRDTWEDHNVSMNMTADILMYLDRGYTQQEPNRVPIFATTIALFRDHILRSCLKSNSSSLVMDILVSVVLDQIDMEREGDVIDRNLIRSCSRMLSCLYDADDETESNKLYLTVFEPRFLSNSESFYSAECERLLREGDASAWLRHTQRRLNEEVDRCGTTIELETLPRVSAVIDEQLIVKHLSDFLSMEGGGLRWMIDNDKTEDLAILYRLISRVQEEKTSLRDILQKRVVELGLEIETVLKNTDFTTMQQPEGGDGEGPAQGEKTRALNPAAQQTAAAIKWVDDVLRLKDKFDNLLTQCFQDDLVIQTSLTKSFSDFINMFSRSSEYVSLFIDENLKRGIRGKTEAEIDAVLDKAIVLIRYLLDRDLFQTYYQRHLARRLLHGKSESHDVEKQIISRMKQELGQQFTSKFEGMFRDLATSSELTTTYRDHVRNVSAGEKVVDLNVSVLTTNYWPQDVMGRQSTLGERSRAACNYPSDVQRLQASFEQFYLANRNGRKLTWMGSAGSADVKCVFPAVAGKPGLLGKERRYEMNVPTYAMVVLLLFNELEDGDSLSFEEIQAKTNISTADLMRALTAIAVAPKSRVLAKEPPTKAVKAGDRFSFNSSFQSKTVRIKAPIINAVSKVEDTQERRNTEDKNNQTRAHIVDAAIVRIMKSRKELSHSQLVSEVVSQLVGRFKPEVSLIKKRIEDLIVREYLERPDEEEAPSTYRDHIAELQNKKPKQPFFFLKPPSSILLPGQGPCLQPRGVRMHFEVELALVVGKVVRDLRADDTQGALEAIKAYAVAIDMTARNVQDEAKKKGLPWDIAKGFDTFLPMSNVIPKAAISDPQDVELFLQVNGETRQDGSTGLMIYPIPRIMSDVSKVMTLHPGDIVLTGTPAGVGPVVPGDVMRAGVRVNGKEVEEGKVEVRVEQSPSSYEFAET</sequence>
<dbReference type="GO" id="GO:0003824">
    <property type="term" value="F:catalytic activity"/>
    <property type="evidence" value="ECO:0007669"/>
    <property type="project" value="InterPro"/>
</dbReference>
<feature type="domain" description="Cullin family profile" evidence="8">
    <location>
        <begin position="416"/>
        <end position="670"/>
    </location>
</feature>
<dbReference type="FunFam" id="1.20.1310.10:FF:000036">
    <property type="entry name" value="SCF ubiquitin ligase subunit CulC, putative"/>
    <property type="match status" value="1"/>
</dbReference>
<comment type="similarity">
    <text evidence="2">Belongs to the FAH family.</text>
</comment>
<dbReference type="Pfam" id="PF10557">
    <property type="entry name" value="Cullin_Nedd8"/>
    <property type="match status" value="1"/>
</dbReference>
<dbReference type="InterPro" id="IPR036663">
    <property type="entry name" value="Fumarylacetoacetase_C_sf"/>
</dbReference>
<dbReference type="PANTHER" id="PTHR11932">
    <property type="entry name" value="CULLIN"/>
    <property type="match status" value="1"/>
</dbReference>
<evidence type="ECO:0000256" key="3">
    <source>
        <dbReference type="ARBA" id="ARBA00022499"/>
    </source>
</evidence>
<dbReference type="EMBL" id="BBTG02000018">
    <property type="protein sequence ID" value="GAO19146.1"/>
    <property type="molecule type" value="Genomic_DNA"/>
</dbReference>
<evidence type="ECO:0000256" key="1">
    <source>
        <dbReference type="ARBA" id="ARBA00006019"/>
    </source>
</evidence>
<protein>
    <recommendedName>
        <fullName evidence="8">Cullin family profile domain-containing protein</fullName>
    </recommendedName>
</protein>
<keyword evidence="3" id="KW-1017">Isopeptide bond</keyword>
<evidence type="ECO:0000256" key="5">
    <source>
        <dbReference type="PROSITE-ProRule" id="PRU00330"/>
    </source>
</evidence>
<dbReference type="SMART" id="SM00884">
    <property type="entry name" value="Cullin_Nedd8"/>
    <property type="match status" value="1"/>
</dbReference>
<dbReference type="Gene3D" id="1.20.1310.10">
    <property type="entry name" value="Cullin Repeats"/>
    <property type="match status" value="4"/>
</dbReference>
<evidence type="ECO:0000256" key="4">
    <source>
        <dbReference type="ARBA" id="ARBA00022843"/>
    </source>
</evidence>
<dbReference type="FunFam" id="3.30.230.130:FF:000011">
    <property type="entry name" value="SCF ubiquitin ligase subunit CulC, putative"/>
    <property type="match status" value="1"/>
</dbReference>
<dbReference type="SUPFAM" id="SSF56529">
    <property type="entry name" value="FAH"/>
    <property type="match status" value="1"/>
</dbReference>
<dbReference type="Pfam" id="PF00888">
    <property type="entry name" value="Cullin"/>
    <property type="match status" value="1"/>
</dbReference>
<dbReference type="FunFam" id="1.10.10.10:FF:000014">
    <property type="entry name" value="Cullin 1"/>
    <property type="match status" value="1"/>
</dbReference>
<feature type="region of interest" description="Disordered" evidence="7">
    <location>
        <begin position="338"/>
        <end position="359"/>
    </location>
</feature>
<evidence type="ECO:0000313" key="10">
    <source>
        <dbReference type="Proteomes" id="UP000054053"/>
    </source>
</evidence>